<keyword evidence="1" id="KW-1133">Transmembrane helix</keyword>
<keyword evidence="1" id="KW-0812">Transmembrane</keyword>
<dbReference type="Pfam" id="PF08239">
    <property type="entry name" value="SH3_3"/>
    <property type="match status" value="1"/>
</dbReference>
<comment type="caution">
    <text evidence="3">The sequence shown here is derived from an EMBL/GenBank/DDBJ whole genome shotgun (WGS) entry which is preliminary data.</text>
</comment>
<evidence type="ECO:0000313" key="3">
    <source>
        <dbReference type="EMBL" id="KKS80117.1"/>
    </source>
</evidence>
<feature type="transmembrane region" description="Helical" evidence="1">
    <location>
        <begin position="258"/>
        <end position="278"/>
    </location>
</feature>
<dbReference type="Gene3D" id="3.30.70.1290">
    <property type="entry name" value="Transposase IS200-like"/>
    <property type="match status" value="1"/>
</dbReference>
<dbReference type="SMART" id="SM01321">
    <property type="entry name" value="Y1_Tnp"/>
    <property type="match status" value="1"/>
</dbReference>
<feature type="domain" description="SH3b" evidence="2">
    <location>
        <begin position="317"/>
        <end position="383"/>
    </location>
</feature>
<evidence type="ECO:0000259" key="2">
    <source>
        <dbReference type="PROSITE" id="PS51781"/>
    </source>
</evidence>
<evidence type="ECO:0000313" key="4">
    <source>
        <dbReference type="Proteomes" id="UP000034611"/>
    </source>
</evidence>
<dbReference type="SUPFAM" id="SSF143422">
    <property type="entry name" value="Transposase IS200-like"/>
    <property type="match status" value="1"/>
</dbReference>
<name>A0A0G1C3I9_9BACT</name>
<dbReference type="Pfam" id="PF01797">
    <property type="entry name" value="Y1_Tnp"/>
    <property type="match status" value="1"/>
</dbReference>
<dbReference type="GO" id="GO:0003677">
    <property type="term" value="F:DNA binding"/>
    <property type="evidence" value="ECO:0007669"/>
    <property type="project" value="InterPro"/>
</dbReference>
<dbReference type="AlphaFoldDB" id="A0A0G1C3I9"/>
<dbReference type="InterPro" id="IPR003646">
    <property type="entry name" value="SH3-like_bac-type"/>
</dbReference>
<dbReference type="Proteomes" id="UP000034611">
    <property type="component" value="Unassembled WGS sequence"/>
</dbReference>
<organism evidence="3 4">
    <name type="scientific">Candidatus Woesebacteria bacterium GW2011_GWC1_43_10b</name>
    <dbReference type="NCBI Taxonomy" id="1618585"/>
    <lineage>
        <taxon>Bacteria</taxon>
        <taxon>Candidatus Woeseibacteriota</taxon>
    </lineage>
</organism>
<dbReference type="PANTHER" id="PTHR34322:SF2">
    <property type="entry name" value="TRANSPOSASE IS200-LIKE DOMAIN-CONTAINING PROTEIN"/>
    <property type="match status" value="1"/>
</dbReference>
<dbReference type="InterPro" id="IPR036515">
    <property type="entry name" value="Transposase_17_sf"/>
</dbReference>
<accession>A0A0G1C3I9</accession>
<dbReference type="Gene3D" id="2.30.30.40">
    <property type="entry name" value="SH3 Domains"/>
    <property type="match status" value="1"/>
</dbReference>
<dbReference type="PROSITE" id="PS51781">
    <property type="entry name" value="SH3B"/>
    <property type="match status" value="1"/>
</dbReference>
<sequence>MPAQNVRRVDEDGVYSHIYNKGVEGRIIFADEEDYQVFLGYLKDYLTAPVSPESAKKEFTVNGRIFRGVPHQPKNYFNKVELVAYSLMPNHFHLLVHQITKGSSQSFIRSLCTRYSMYFNKKYQRTGALFQGPYKSVQIKDVSPLLYLSHYLHHGGDYSSYQEFLGLKETAWVKPKVVLSFFNKSENKSFKGTTGYKHFVEKYQLDSKEKELLQGVILESESEHLERRNPELAGSKPSKELHSDTVSVLEPWLKVPEFITAAVAIFILLFTLGIRNIWAFSAKTQITKTQIAAVPSPTPAVSGIEDTKPDPAPQDKIMVAIKITDGAESVNVRQEPAVKSQKIGEAKDGETFEFVSVNSGWYEVKLTDGSSGFISARYLEVVGENN</sequence>
<reference evidence="3 4" key="1">
    <citation type="journal article" date="2015" name="Nature">
        <title>rRNA introns, odd ribosomes, and small enigmatic genomes across a large radiation of phyla.</title>
        <authorList>
            <person name="Brown C.T."/>
            <person name="Hug L.A."/>
            <person name="Thomas B.C."/>
            <person name="Sharon I."/>
            <person name="Castelle C.J."/>
            <person name="Singh A."/>
            <person name="Wilkins M.J."/>
            <person name="Williams K.H."/>
            <person name="Banfield J.F."/>
        </authorList>
    </citation>
    <scope>NUCLEOTIDE SEQUENCE [LARGE SCALE GENOMIC DNA]</scope>
</reference>
<dbReference type="GO" id="GO:0004803">
    <property type="term" value="F:transposase activity"/>
    <property type="evidence" value="ECO:0007669"/>
    <property type="project" value="InterPro"/>
</dbReference>
<dbReference type="GO" id="GO:0006313">
    <property type="term" value="P:DNA transposition"/>
    <property type="evidence" value="ECO:0007669"/>
    <property type="project" value="InterPro"/>
</dbReference>
<keyword evidence="1" id="KW-0472">Membrane</keyword>
<proteinExistence type="predicted"/>
<dbReference type="InterPro" id="IPR002686">
    <property type="entry name" value="Transposase_17"/>
</dbReference>
<gene>
    <name evidence="3" type="ORF">UV56_C0027G0003</name>
</gene>
<evidence type="ECO:0000256" key="1">
    <source>
        <dbReference type="SAM" id="Phobius"/>
    </source>
</evidence>
<protein>
    <submittedName>
        <fullName evidence="3">Transposase</fullName>
    </submittedName>
</protein>
<dbReference type="PANTHER" id="PTHR34322">
    <property type="entry name" value="TRANSPOSASE, Y1_TNP DOMAIN-CONTAINING"/>
    <property type="match status" value="1"/>
</dbReference>
<dbReference type="EMBL" id="LCEY01000027">
    <property type="protein sequence ID" value="KKS80117.1"/>
    <property type="molecule type" value="Genomic_DNA"/>
</dbReference>